<evidence type="ECO:0000256" key="1">
    <source>
        <dbReference type="SAM" id="MobiDB-lite"/>
    </source>
</evidence>
<organism evidence="2 3">
    <name type="scientific">Prorocentrum cordatum</name>
    <dbReference type="NCBI Taxonomy" id="2364126"/>
    <lineage>
        <taxon>Eukaryota</taxon>
        <taxon>Sar</taxon>
        <taxon>Alveolata</taxon>
        <taxon>Dinophyceae</taxon>
        <taxon>Prorocentrales</taxon>
        <taxon>Prorocentraceae</taxon>
        <taxon>Prorocentrum</taxon>
    </lineage>
</organism>
<feature type="compositionally biased region" description="Polar residues" evidence="1">
    <location>
        <begin position="412"/>
        <end position="425"/>
    </location>
</feature>
<evidence type="ECO:0000313" key="2">
    <source>
        <dbReference type="EMBL" id="CAK0849357.1"/>
    </source>
</evidence>
<dbReference type="Proteomes" id="UP001189429">
    <property type="component" value="Unassembled WGS sequence"/>
</dbReference>
<name>A0ABN9TU08_9DINO</name>
<keyword evidence="3" id="KW-1185">Reference proteome</keyword>
<sequence>MAFSSGDVSAMVATAPSGAFNKASADQIRDWVDFVLNVEPNAAEKHDLFYYVSVARLLAETIGSTSLSDFEDPHMREMIKAAIVVNDLPYAAEQDPAWKAWKVSPAQVVFALKVQTKCAQAAPPARSAPEADTGSSDVAGMGEAVKQLAELQTQALQKGKPKGLSFKLQNRIVEVGLQNFDKDTLPSEEILAKFEAGAKIANDKGRAWIGSAEGEDLRDHHRPAWNRTPLVDAVVGDGSYEDRVRQSAAAKRGSAWIDKIDYVSFATFMGHLHEWGFKVILTKARSMADFFSYVHIMIRIAEENGGVRTAFQYDVLQRRATAKALERTVDKRFAELARVSGARKGQSKGQPRGASKSYGDGGSHASSSASSGGKGGKSAKGDNRRVRSPPARHKGSAGGGQQHRSRSPRAGWQQSGQWDKQSWSK</sequence>
<feature type="compositionally biased region" description="Basic residues" evidence="1">
    <location>
        <begin position="386"/>
        <end position="395"/>
    </location>
</feature>
<feature type="region of interest" description="Disordered" evidence="1">
    <location>
        <begin position="339"/>
        <end position="425"/>
    </location>
</feature>
<accession>A0ABN9TU08</accession>
<comment type="caution">
    <text evidence="2">The sequence shown here is derived from an EMBL/GenBank/DDBJ whole genome shotgun (WGS) entry which is preliminary data.</text>
</comment>
<reference evidence="2" key="1">
    <citation type="submission" date="2023-10" db="EMBL/GenBank/DDBJ databases">
        <authorList>
            <person name="Chen Y."/>
            <person name="Shah S."/>
            <person name="Dougan E. K."/>
            <person name="Thang M."/>
            <person name="Chan C."/>
        </authorList>
    </citation>
    <scope>NUCLEOTIDE SEQUENCE [LARGE SCALE GENOMIC DNA]</scope>
</reference>
<gene>
    <name evidence="2" type="ORF">PCOR1329_LOCUS42070</name>
</gene>
<protein>
    <submittedName>
        <fullName evidence="2">Uncharacterized protein</fullName>
    </submittedName>
</protein>
<evidence type="ECO:0000313" key="3">
    <source>
        <dbReference type="Proteomes" id="UP001189429"/>
    </source>
</evidence>
<dbReference type="EMBL" id="CAUYUJ010015055">
    <property type="protein sequence ID" value="CAK0849357.1"/>
    <property type="molecule type" value="Genomic_DNA"/>
</dbReference>
<proteinExistence type="predicted"/>